<evidence type="ECO:0000256" key="1">
    <source>
        <dbReference type="ARBA" id="ARBA00003134"/>
    </source>
</evidence>
<dbReference type="InterPro" id="IPR036510">
    <property type="entry name" value="Ribosomal_bS20_sf"/>
</dbReference>
<reference evidence="10 11" key="1">
    <citation type="submission" date="2017-09" db="EMBL/GenBank/DDBJ databases">
        <title>Depth-based differentiation of microbial function through sediment-hosted aquifers and enrichment of novel symbionts in the deep terrestrial subsurface.</title>
        <authorList>
            <person name="Probst A.J."/>
            <person name="Ladd B."/>
            <person name="Jarett J.K."/>
            <person name="Geller-Mcgrath D.E."/>
            <person name="Sieber C.M."/>
            <person name="Emerson J.B."/>
            <person name="Anantharaman K."/>
            <person name="Thomas B.C."/>
            <person name="Malmstrom R."/>
            <person name="Stieglmeier M."/>
            <person name="Klingl A."/>
            <person name="Woyke T."/>
            <person name="Ryan C.M."/>
            <person name="Banfield J.F."/>
        </authorList>
    </citation>
    <scope>NUCLEOTIDE SEQUENCE [LARGE SCALE GENOMIC DNA]</scope>
    <source>
        <strain evidence="10">CG12_big_fil_rev_8_21_14_0_65_43_15</strain>
    </source>
</reference>
<accession>A0A2J0LDB3</accession>
<dbReference type="SUPFAM" id="SSF46992">
    <property type="entry name" value="Ribosomal protein S20"/>
    <property type="match status" value="1"/>
</dbReference>
<keyword evidence="4 8" id="KW-0694">RNA-binding</keyword>
<evidence type="ECO:0000256" key="7">
    <source>
        <dbReference type="ARBA" id="ARBA00035136"/>
    </source>
</evidence>
<dbReference type="Pfam" id="PF01649">
    <property type="entry name" value="Ribosomal_S20p"/>
    <property type="match status" value="1"/>
</dbReference>
<keyword evidence="6 8" id="KW-0687">Ribonucleoprotein</keyword>
<comment type="similarity">
    <text evidence="2 8">Belongs to the bacterial ribosomal protein bS20 family.</text>
</comment>
<evidence type="ECO:0000256" key="8">
    <source>
        <dbReference type="HAMAP-Rule" id="MF_00500"/>
    </source>
</evidence>
<dbReference type="Proteomes" id="UP000231267">
    <property type="component" value="Unassembled WGS sequence"/>
</dbReference>
<dbReference type="PANTHER" id="PTHR33398:SF1">
    <property type="entry name" value="SMALL RIBOSOMAL SUBUNIT PROTEIN BS20C"/>
    <property type="match status" value="1"/>
</dbReference>
<evidence type="ECO:0000256" key="3">
    <source>
        <dbReference type="ARBA" id="ARBA00022730"/>
    </source>
</evidence>
<comment type="caution">
    <text evidence="10">The sequence shown here is derived from an EMBL/GenBank/DDBJ whole genome shotgun (WGS) entry which is preliminary data.</text>
</comment>
<dbReference type="GO" id="GO:0070181">
    <property type="term" value="F:small ribosomal subunit rRNA binding"/>
    <property type="evidence" value="ECO:0007669"/>
    <property type="project" value="TreeGrafter"/>
</dbReference>
<evidence type="ECO:0000313" key="10">
    <source>
        <dbReference type="EMBL" id="PIW65848.1"/>
    </source>
</evidence>
<comment type="function">
    <text evidence="1 8">Binds directly to 16S ribosomal RNA.</text>
</comment>
<protein>
    <recommendedName>
        <fullName evidence="7 8">Small ribosomal subunit protein bS20</fullName>
    </recommendedName>
</protein>
<dbReference type="HAMAP" id="MF_00500">
    <property type="entry name" value="Ribosomal_bS20"/>
    <property type="match status" value="1"/>
</dbReference>
<dbReference type="EMBL" id="PFGP01000139">
    <property type="protein sequence ID" value="PIW65848.1"/>
    <property type="molecule type" value="Genomic_DNA"/>
</dbReference>
<gene>
    <name evidence="8" type="primary">rpsT</name>
    <name evidence="10" type="ORF">COW11_06345</name>
</gene>
<keyword evidence="5 8" id="KW-0689">Ribosomal protein</keyword>
<dbReference type="AlphaFoldDB" id="A0A2J0LDB3"/>
<organism evidence="10 11">
    <name type="scientific">Candidatus Taenaricola geysiri</name>
    <dbReference type="NCBI Taxonomy" id="1974752"/>
    <lineage>
        <taxon>Bacteria</taxon>
        <taxon>Pseudomonadati</taxon>
        <taxon>Candidatus Omnitrophota</taxon>
        <taxon>Candidatus Taenaricola</taxon>
    </lineage>
</organism>
<evidence type="ECO:0000256" key="6">
    <source>
        <dbReference type="ARBA" id="ARBA00023274"/>
    </source>
</evidence>
<dbReference type="GO" id="GO:0003735">
    <property type="term" value="F:structural constituent of ribosome"/>
    <property type="evidence" value="ECO:0007669"/>
    <property type="project" value="InterPro"/>
</dbReference>
<dbReference type="PANTHER" id="PTHR33398">
    <property type="entry name" value="30S RIBOSOMAL PROTEIN S20"/>
    <property type="match status" value="1"/>
</dbReference>
<sequence length="87" mass="10272">MPIKKSAWKELRKSERRRQRNMSIKSEFRTLLRKMEKFISSSNKTEALTLYKILASKLDKAASNKIIHKNTASRNKSRYMKKISKLA</sequence>
<evidence type="ECO:0000256" key="2">
    <source>
        <dbReference type="ARBA" id="ARBA00007634"/>
    </source>
</evidence>
<evidence type="ECO:0000256" key="4">
    <source>
        <dbReference type="ARBA" id="ARBA00022884"/>
    </source>
</evidence>
<dbReference type="GO" id="GO:0006412">
    <property type="term" value="P:translation"/>
    <property type="evidence" value="ECO:0007669"/>
    <property type="project" value="UniProtKB-UniRule"/>
</dbReference>
<dbReference type="Gene3D" id="1.20.58.110">
    <property type="entry name" value="Ribosomal protein S20"/>
    <property type="match status" value="1"/>
</dbReference>
<name>A0A2J0LDB3_9BACT</name>
<feature type="region of interest" description="Disordered" evidence="9">
    <location>
        <begin position="1"/>
        <end position="22"/>
    </location>
</feature>
<dbReference type="NCBIfam" id="TIGR00029">
    <property type="entry name" value="S20"/>
    <property type="match status" value="1"/>
</dbReference>
<proteinExistence type="inferred from homology"/>
<evidence type="ECO:0000256" key="9">
    <source>
        <dbReference type="SAM" id="MobiDB-lite"/>
    </source>
</evidence>
<evidence type="ECO:0000256" key="5">
    <source>
        <dbReference type="ARBA" id="ARBA00022980"/>
    </source>
</evidence>
<dbReference type="GO" id="GO:0015935">
    <property type="term" value="C:small ribosomal subunit"/>
    <property type="evidence" value="ECO:0007669"/>
    <property type="project" value="TreeGrafter"/>
</dbReference>
<dbReference type="GO" id="GO:0005829">
    <property type="term" value="C:cytosol"/>
    <property type="evidence" value="ECO:0007669"/>
    <property type="project" value="TreeGrafter"/>
</dbReference>
<evidence type="ECO:0000313" key="11">
    <source>
        <dbReference type="Proteomes" id="UP000231267"/>
    </source>
</evidence>
<dbReference type="InterPro" id="IPR002583">
    <property type="entry name" value="Ribosomal_bS20"/>
</dbReference>
<keyword evidence="3 8" id="KW-0699">rRNA-binding</keyword>